<protein>
    <submittedName>
        <fullName evidence="2">UBN2 domain-containing protein</fullName>
    </submittedName>
</protein>
<dbReference type="InParanoid" id="A0A1Q3D7C2"/>
<evidence type="ECO:0000259" key="1">
    <source>
        <dbReference type="Pfam" id="PF22936"/>
    </source>
</evidence>
<proteinExistence type="predicted"/>
<feature type="domain" description="Retrovirus-related Pol polyprotein from transposon TNT 1-94-like beta-barrel" evidence="1">
    <location>
        <begin position="275"/>
        <end position="342"/>
    </location>
</feature>
<reference evidence="3" key="1">
    <citation type="submission" date="2016-04" db="EMBL/GenBank/DDBJ databases">
        <title>Cephalotus genome sequencing.</title>
        <authorList>
            <person name="Fukushima K."/>
            <person name="Hasebe M."/>
            <person name="Fang X."/>
        </authorList>
    </citation>
    <scope>NUCLEOTIDE SEQUENCE [LARGE SCALE GENOMIC DNA]</scope>
    <source>
        <strain evidence="3">cv. St1</strain>
    </source>
</reference>
<dbReference type="Pfam" id="PF14223">
    <property type="entry name" value="Retrotran_gag_2"/>
    <property type="match status" value="1"/>
</dbReference>
<dbReference type="Pfam" id="PF22936">
    <property type="entry name" value="Pol_BBD"/>
    <property type="match status" value="1"/>
</dbReference>
<name>A0A1Q3D7C2_CEPFO</name>
<dbReference type="Proteomes" id="UP000187406">
    <property type="component" value="Unassembled WGS sequence"/>
</dbReference>
<comment type="caution">
    <text evidence="2">The sequence shown here is derived from an EMBL/GenBank/DDBJ whole genome shotgun (WGS) entry which is preliminary data.</text>
</comment>
<dbReference type="PANTHER" id="PTHR35317:SF10">
    <property type="entry name" value="RNA-DIRECTED DNA POLYMERASE"/>
    <property type="match status" value="1"/>
</dbReference>
<sequence>ISKFNGLNFSEWSEQVQFHLGVLDLDLALSTDKSVALTDTSSTERPNRLSLMFMRMTVANNIKSTIPVTDNAKEFMQSVKNLSQSESADKSRAGTLIGTLTTIKYDGSRTMHGHVTEMANIAARLRSMGMKVNESFLVQFIINSLPSEYGPFQINCNTINDKWNVTELQSMLIQEEARLKKQGIHSINLIGQSSGAKRKPGKKYGKGNKGPLKINESSAQIHKKEQKYETCRFCKKHGHYQKNCLKCKAWFEKKGKPSAFVCFESNLAEVPYNTWWIDYGCTTHISNTMQGFLTTQTINPNEKFIFMGNRVKAPVEAIGTYRLILDTGHHLDLFQTLYVPSIS</sequence>
<dbReference type="AlphaFoldDB" id="A0A1Q3D7C2"/>
<dbReference type="OrthoDB" id="1929566at2759"/>
<gene>
    <name evidence="2" type="ORF">CFOL_v3_31591</name>
</gene>
<dbReference type="InterPro" id="IPR054722">
    <property type="entry name" value="PolX-like_BBD"/>
</dbReference>
<keyword evidence="3" id="KW-1185">Reference proteome</keyword>
<evidence type="ECO:0000313" key="2">
    <source>
        <dbReference type="EMBL" id="GAV88168.1"/>
    </source>
</evidence>
<dbReference type="PANTHER" id="PTHR35317">
    <property type="entry name" value="OS04G0629600 PROTEIN"/>
    <property type="match status" value="1"/>
</dbReference>
<evidence type="ECO:0000313" key="3">
    <source>
        <dbReference type="Proteomes" id="UP000187406"/>
    </source>
</evidence>
<organism evidence="2 3">
    <name type="scientific">Cephalotus follicularis</name>
    <name type="common">Albany pitcher plant</name>
    <dbReference type="NCBI Taxonomy" id="3775"/>
    <lineage>
        <taxon>Eukaryota</taxon>
        <taxon>Viridiplantae</taxon>
        <taxon>Streptophyta</taxon>
        <taxon>Embryophyta</taxon>
        <taxon>Tracheophyta</taxon>
        <taxon>Spermatophyta</taxon>
        <taxon>Magnoliopsida</taxon>
        <taxon>eudicotyledons</taxon>
        <taxon>Gunneridae</taxon>
        <taxon>Pentapetalae</taxon>
        <taxon>rosids</taxon>
        <taxon>fabids</taxon>
        <taxon>Oxalidales</taxon>
        <taxon>Cephalotaceae</taxon>
        <taxon>Cephalotus</taxon>
    </lineage>
</organism>
<accession>A0A1Q3D7C2</accession>
<feature type="non-terminal residue" evidence="2">
    <location>
        <position position="1"/>
    </location>
</feature>
<dbReference type="EMBL" id="BDDD01004707">
    <property type="protein sequence ID" value="GAV88168.1"/>
    <property type="molecule type" value="Genomic_DNA"/>
</dbReference>